<dbReference type="Proteomes" id="UP000309117">
    <property type="component" value="Unassembled WGS sequence"/>
</dbReference>
<dbReference type="SUPFAM" id="SSF82784">
    <property type="entry name" value="OsmC-like"/>
    <property type="match status" value="1"/>
</dbReference>
<protein>
    <submittedName>
        <fullName evidence="1">OsmC family peroxiredoxin</fullName>
    </submittedName>
</protein>
<dbReference type="AlphaFoldDB" id="A0A4S2BDV5"/>
<dbReference type="Pfam" id="PF02566">
    <property type="entry name" value="OsmC"/>
    <property type="match status" value="1"/>
</dbReference>
<sequence>MEKYIVNSYLKDGTIQVDTKIGDHKLISDERMAEGGQNAGPDPVEYLATAVNSCIAISAGALAKANTQTITDFHVENHVELKPIVHTKRNVVSKMIIKVSFEGNIPQSEKEEFLRHALHVSTVYNTLAKVVEMDVKLG</sequence>
<comment type="caution">
    <text evidence="1">The sequence shown here is derived from an EMBL/GenBank/DDBJ whole genome shotgun (WGS) entry which is preliminary data.</text>
</comment>
<dbReference type="EMBL" id="SRYV01000014">
    <property type="protein sequence ID" value="TGY12698.1"/>
    <property type="molecule type" value="Genomic_DNA"/>
</dbReference>
<name>A0A4S2BDV5_9LACO</name>
<dbReference type="InterPro" id="IPR052924">
    <property type="entry name" value="OsmC/Ohr_hydroprdx_reductase"/>
</dbReference>
<dbReference type="PANTHER" id="PTHR35368:SF1">
    <property type="entry name" value="HYDROPEROXIDE REDUCTASE"/>
    <property type="match status" value="1"/>
</dbReference>
<dbReference type="PANTHER" id="PTHR35368">
    <property type="entry name" value="HYDROPEROXIDE REDUCTASE"/>
    <property type="match status" value="1"/>
</dbReference>
<proteinExistence type="predicted"/>
<dbReference type="InterPro" id="IPR036102">
    <property type="entry name" value="OsmC/Ohrsf"/>
</dbReference>
<dbReference type="Gene3D" id="3.30.300.20">
    <property type="match status" value="1"/>
</dbReference>
<dbReference type="InterPro" id="IPR003718">
    <property type="entry name" value="OsmC/Ohr_fam"/>
</dbReference>
<accession>A0A4S2BDV5</accession>
<reference evidence="1 2" key="1">
    <citation type="submission" date="2019-04" db="EMBL/GenBank/DDBJ databases">
        <title>Microbes associate with the intestines of laboratory mice.</title>
        <authorList>
            <person name="Navarre W."/>
            <person name="Wong E."/>
            <person name="Huang K."/>
            <person name="Tropini C."/>
            <person name="Ng K."/>
            <person name="Yu B."/>
        </authorList>
    </citation>
    <scope>NUCLEOTIDE SEQUENCE [LARGE SCALE GENOMIC DNA]</scope>
    <source>
        <strain evidence="1 2">NM61_E11</strain>
    </source>
</reference>
<dbReference type="RefSeq" id="WP_004046032.1">
    <property type="nucleotide sequence ID" value="NZ_AQFR02000003.1"/>
</dbReference>
<dbReference type="InterPro" id="IPR015946">
    <property type="entry name" value="KH_dom-like_a/b"/>
</dbReference>
<evidence type="ECO:0000313" key="1">
    <source>
        <dbReference type="EMBL" id="TGY12698.1"/>
    </source>
</evidence>
<evidence type="ECO:0000313" key="2">
    <source>
        <dbReference type="Proteomes" id="UP000309117"/>
    </source>
</evidence>
<gene>
    <name evidence="1" type="ORF">E5351_07855</name>
</gene>
<organism evidence="1 2">
    <name type="scientific">Lactobacillus intestinalis</name>
    <dbReference type="NCBI Taxonomy" id="151781"/>
    <lineage>
        <taxon>Bacteria</taxon>
        <taxon>Bacillati</taxon>
        <taxon>Bacillota</taxon>
        <taxon>Bacilli</taxon>
        <taxon>Lactobacillales</taxon>
        <taxon>Lactobacillaceae</taxon>
        <taxon>Lactobacillus</taxon>
    </lineage>
</organism>